<dbReference type="PANTHER" id="PTHR32552:SF89">
    <property type="entry name" value="CATECHOLATE SIDEROPHORE RECEPTOR FIU"/>
    <property type="match status" value="1"/>
</dbReference>
<dbReference type="Proteomes" id="UP000238042">
    <property type="component" value="Unassembled WGS sequence"/>
</dbReference>
<evidence type="ECO:0000313" key="11">
    <source>
        <dbReference type="EMBL" id="PQL90885.1"/>
    </source>
</evidence>
<gene>
    <name evidence="11" type="ORF">C4S77_10280</name>
</gene>
<evidence type="ECO:0000256" key="8">
    <source>
        <dbReference type="ARBA" id="ARBA00023065"/>
    </source>
</evidence>
<proteinExistence type="predicted"/>
<keyword evidence="2" id="KW-0813">Transport</keyword>
<dbReference type="PANTHER" id="PTHR32552">
    <property type="entry name" value="FERRICHROME IRON RECEPTOR-RELATED"/>
    <property type="match status" value="1"/>
</dbReference>
<sequence length="739" mass="83095">MVFLISTSEIYSQNKKIKDSIKVDIDQKNDRNVMLNAANSTGPRDVNIGLPASVGGTTILENGLPVVYHFWPELPTKAWRSDVTINRSGLYDLGQTSINIGDVGFSLNSYDNLGTEKLQGKINLESNHFGLMREGGNISGPINKKGLKYSAGVYLSFDPGTFKPSEIDRYYSDKAQLYKAALTQDYKYTGGIGSVSVLYKYVNVENLAYTYSPFIYGKDGDVSEIPGFKIGRKSYYEKSGKITLMDAFTGNMVERDVLKDYGTESHTIDVIGNNKFDSGLHLNYIVRYHSAKAGVYIPIMAGVSSVKPGEYVYADTGEAYTGNNVQGVLILATRRTPIKSLMGTVELGKKTGKHDWKVGLNEWHYDIDKYATESAMYFQEVAPNPRKLRQVAGNANANGDFNLNQGLEYHNGNENKFALYILDKWSLIEKLEINLGGRIEYQTLRGDYQDRNLGYLTLTGPKTKINKDWVNQSYMLNAIYKITDNFGLLGDLNYNEQAGHLENYNIGVDPNIKKSKIPSAGLGIYFNHPIASIVSKATYITRNEYRSTVNFSNPNNPGEVKRETTNYDIRTIGWTTDIISKPIKNFELHFLLTLQSPKYKNFVGQVNFTDGSIAKYDFTDKYVTGISKVLLEIDPSYVWKDLKVWASARYFSKQYANRPNTIYFASRWETFAGLEYMINKNLSFSSTVINLLNQRGAKGDMGDADLILTSEQAKKKEGTILSGTYIRPFTVEFSLKYTF</sequence>
<accession>A0A2S8A8I6</accession>
<evidence type="ECO:0000256" key="7">
    <source>
        <dbReference type="ARBA" id="ARBA00023004"/>
    </source>
</evidence>
<keyword evidence="5" id="KW-0812">Transmembrane</keyword>
<comment type="subcellular location">
    <subcellularLocation>
        <location evidence="1">Cell outer membrane</location>
        <topology evidence="1">Multi-pass membrane protein</topology>
    </subcellularLocation>
</comment>
<keyword evidence="8" id="KW-0406">Ion transport</keyword>
<dbReference type="EMBL" id="PSZM01000045">
    <property type="protein sequence ID" value="PQL90885.1"/>
    <property type="molecule type" value="Genomic_DNA"/>
</dbReference>
<reference evidence="11 12" key="1">
    <citation type="submission" date="2018-02" db="EMBL/GenBank/DDBJ databases">
        <title>Genome sequences of Apibacter spp., gut symbionts of Asian honey bees.</title>
        <authorList>
            <person name="Kwong W.K."/>
            <person name="Steele M.I."/>
            <person name="Moran N.A."/>
        </authorList>
    </citation>
    <scope>NUCLEOTIDE SEQUENCE [LARGE SCALE GENOMIC DNA]</scope>
    <source>
        <strain evidence="12">wkB301</strain>
    </source>
</reference>
<dbReference type="SUPFAM" id="SSF56935">
    <property type="entry name" value="Porins"/>
    <property type="match status" value="1"/>
</dbReference>
<evidence type="ECO:0000256" key="10">
    <source>
        <dbReference type="ARBA" id="ARBA00023237"/>
    </source>
</evidence>
<keyword evidence="9" id="KW-0472">Membrane</keyword>
<keyword evidence="4" id="KW-0410">Iron transport</keyword>
<dbReference type="Gene3D" id="2.40.170.20">
    <property type="entry name" value="TonB-dependent receptor, beta-barrel domain"/>
    <property type="match status" value="1"/>
</dbReference>
<evidence type="ECO:0000256" key="1">
    <source>
        <dbReference type="ARBA" id="ARBA00004571"/>
    </source>
</evidence>
<keyword evidence="3" id="KW-1134">Transmembrane beta strand</keyword>
<evidence type="ECO:0000256" key="3">
    <source>
        <dbReference type="ARBA" id="ARBA00022452"/>
    </source>
</evidence>
<evidence type="ECO:0000256" key="5">
    <source>
        <dbReference type="ARBA" id="ARBA00022692"/>
    </source>
</evidence>
<keyword evidence="7" id="KW-0408">Iron</keyword>
<dbReference type="GO" id="GO:0015344">
    <property type="term" value="F:siderophore uptake transmembrane transporter activity"/>
    <property type="evidence" value="ECO:0007669"/>
    <property type="project" value="TreeGrafter"/>
</dbReference>
<evidence type="ECO:0000313" key="12">
    <source>
        <dbReference type="Proteomes" id="UP000238042"/>
    </source>
</evidence>
<keyword evidence="12" id="KW-1185">Reference proteome</keyword>
<dbReference type="InterPro" id="IPR036942">
    <property type="entry name" value="Beta-barrel_TonB_sf"/>
</dbReference>
<evidence type="ECO:0000256" key="9">
    <source>
        <dbReference type="ARBA" id="ARBA00023136"/>
    </source>
</evidence>
<evidence type="ECO:0000256" key="4">
    <source>
        <dbReference type="ARBA" id="ARBA00022496"/>
    </source>
</evidence>
<evidence type="ECO:0008006" key="13">
    <source>
        <dbReference type="Google" id="ProtNLM"/>
    </source>
</evidence>
<protein>
    <recommendedName>
        <fullName evidence="13">TonB-dependent receptor</fullName>
    </recommendedName>
</protein>
<evidence type="ECO:0000256" key="2">
    <source>
        <dbReference type="ARBA" id="ARBA00022448"/>
    </source>
</evidence>
<evidence type="ECO:0000256" key="6">
    <source>
        <dbReference type="ARBA" id="ARBA00022729"/>
    </source>
</evidence>
<comment type="caution">
    <text evidence="11">The sequence shown here is derived from an EMBL/GenBank/DDBJ whole genome shotgun (WGS) entry which is preliminary data.</text>
</comment>
<organism evidence="11 12">
    <name type="scientific">Apibacter adventoris</name>
    <dbReference type="NCBI Taxonomy" id="1679466"/>
    <lineage>
        <taxon>Bacteria</taxon>
        <taxon>Pseudomonadati</taxon>
        <taxon>Bacteroidota</taxon>
        <taxon>Flavobacteriia</taxon>
        <taxon>Flavobacteriales</taxon>
        <taxon>Weeksellaceae</taxon>
        <taxon>Apibacter</taxon>
    </lineage>
</organism>
<name>A0A2S8A8I6_9FLAO</name>
<dbReference type="GO" id="GO:0009279">
    <property type="term" value="C:cell outer membrane"/>
    <property type="evidence" value="ECO:0007669"/>
    <property type="project" value="UniProtKB-SubCell"/>
</dbReference>
<dbReference type="OrthoDB" id="994364at2"/>
<dbReference type="AlphaFoldDB" id="A0A2S8A8I6"/>
<keyword evidence="10" id="KW-0998">Cell outer membrane</keyword>
<keyword evidence="6" id="KW-0732">Signal</keyword>
<dbReference type="InterPro" id="IPR039426">
    <property type="entry name" value="TonB-dep_rcpt-like"/>
</dbReference>